<dbReference type="EMBL" id="CP104694">
    <property type="protein sequence ID" value="UXI66576.1"/>
    <property type="molecule type" value="Genomic_DNA"/>
</dbReference>
<proteinExistence type="predicted"/>
<sequence>MIVSDYSVPACAPTRRAALIQVSCDAFATKDQWPAAEESGVTGEGLVVLGVASE</sequence>
<evidence type="ECO:0000313" key="2">
    <source>
        <dbReference type="Proteomes" id="UP001064632"/>
    </source>
</evidence>
<dbReference type="Proteomes" id="UP001064632">
    <property type="component" value="Chromosome"/>
</dbReference>
<keyword evidence="2" id="KW-1185">Reference proteome</keyword>
<gene>
    <name evidence="1" type="ORF">N4264_17715</name>
</gene>
<accession>A0ABY6B941</accession>
<evidence type="ECO:0000313" key="1">
    <source>
        <dbReference type="EMBL" id="UXI66576.1"/>
    </source>
</evidence>
<reference evidence="1" key="1">
    <citation type="submission" date="2022-09" db="EMBL/GenBank/DDBJ databases">
        <title>Tahibacter sp. nov., isolated from a fresh water.</title>
        <authorList>
            <person name="Baek J.H."/>
            <person name="Lee J.K."/>
            <person name="Kim J.M."/>
            <person name="Jeon C.O."/>
        </authorList>
    </citation>
    <scope>NUCLEOTIDE SEQUENCE</scope>
    <source>
        <strain evidence="1">W38</strain>
    </source>
</reference>
<organism evidence="1 2">
    <name type="scientific">Tahibacter amnicola</name>
    <dbReference type="NCBI Taxonomy" id="2976241"/>
    <lineage>
        <taxon>Bacteria</taxon>
        <taxon>Pseudomonadati</taxon>
        <taxon>Pseudomonadota</taxon>
        <taxon>Gammaproteobacteria</taxon>
        <taxon>Lysobacterales</taxon>
        <taxon>Rhodanobacteraceae</taxon>
        <taxon>Tahibacter</taxon>
    </lineage>
</organism>
<name>A0ABY6B941_9GAMM</name>
<dbReference type="RefSeq" id="WP_261693560.1">
    <property type="nucleotide sequence ID" value="NZ_CP104694.1"/>
</dbReference>
<protein>
    <submittedName>
        <fullName evidence="1">Uncharacterized protein</fullName>
    </submittedName>
</protein>